<evidence type="ECO:0008006" key="3">
    <source>
        <dbReference type="Google" id="ProtNLM"/>
    </source>
</evidence>
<keyword evidence="2" id="KW-1185">Reference proteome</keyword>
<evidence type="ECO:0000313" key="2">
    <source>
        <dbReference type="Proteomes" id="UP001285244"/>
    </source>
</evidence>
<dbReference type="Proteomes" id="UP001285244">
    <property type="component" value="Unassembled WGS sequence"/>
</dbReference>
<name>A0ABU4WJ43_9FIRM</name>
<protein>
    <recommendedName>
        <fullName evidence="3">Chromosome partitioning protein ParB</fullName>
    </recommendedName>
</protein>
<dbReference type="EMBL" id="JALBUS010000002">
    <property type="protein sequence ID" value="MDX8416572.1"/>
    <property type="molecule type" value="Genomic_DNA"/>
</dbReference>
<reference evidence="1 2" key="1">
    <citation type="submission" date="2022-03" db="EMBL/GenBank/DDBJ databases">
        <title>Novel taxa within the pig intestine.</title>
        <authorList>
            <person name="Wylensek D."/>
            <person name="Bishof K."/>
            <person name="Afrizal A."/>
            <person name="Clavel T."/>
        </authorList>
    </citation>
    <scope>NUCLEOTIDE SEQUENCE [LARGE SCALE GENOMIC DNA]</scope>
    <source>
        <strain evidence="1 2">Cla-KB-P134</strain>
    </source>
</reference>
<sequence>MKFESAETKEYKDFVDKFKPKLTTDDCYTPENVYAVVRNWAVEYYGLKGREIVRPFWPGGDYENYDYPDGCVVIDNPPFSIISKIRRFYVKNGINYFLFAPALTLFSASVEDNYLPVGVNVTYENGAGVCTSFVTNLGDWKIDANADLYKVVQVANNENLKKQKKQMPKYSYPPNVLTAAMAQRIAHNGITYRAKAESMHFIRSLESQRRRKKGIFGSGFLLSEKAAAEKAAAEKAAAEKAAAEKAAAEKWTLSDDEWTIVRDLK</sequence>
<accession>A0ABU4WJ43</accession>
<evidence type="ECO:0000313" key="1">
    <source>
        <dbReference type="EMBL" id="MDX8416572.1"/>
    </source>
</evidence>
<comment type="caution">
    <text evidence="1">The sequence shown here is derived from an EMBL/GenBank/DDBJ whole genome shotgun (WGS) entry which is preliminary data.</text>
</comment>
<dbReference type="RefSeq" id="WP_320324908.1">
    <property type="nucleotide sequence ID" value="NZ_JALBUS010000002.1"/>
</dbReference>
<gene>
    <name evidence="1" type="ORF">MOZ64_01775</name>
</gene>
<organism evidence="1 2">
    <name type="scientific">Absicoccus intestinalis</name>
    <dbReference type="NCBI Taxonomy" id="2926319"/>
    <lineage>
        <taxon>Bacteria</taxon>
        <taxon>Bacillati</taxon>
        <taxon>Bacillota</taxon>
        <taxon>Erysipelotrichia</taxon>
        <taxon>Erysipelotrichales</taxon>
        <taxon>Erysipelotrichaceae</taxon>
        <taxon>Absicoccus</taxon>
    </lineage>
</organism>
<proteinExistence type="predicted"/>